<gene>
    <name evidence="2" type="ORF">WDS16_27585</name>
</gene>
<dbReference type="RefSeq" id="WP_338889395.1">
    <property type="nucleotide sequence ID" value="NZ_CP147846.1"/>
</dbReference>
<sequence>MKRIVTGALAAVALSVAVPFGSAQAAPVPVAGSGSSSLGCTSTDLNPCPIRPILDLLVLLSSGSSSGGQ</sequence>
<evidence type="ECO:0000313" key="3">
    <source>
        <dbReference type="Proteomes" id="UP001432000"/>
    </source>
</evidence>
<keyword evidence="1" id="KW-0732">Signal</keyword>
<evidence type="ECO:0000313" key="2">
    <source>
        <dbReference type="EMBL" id="WXG68896.1"/>
    </source>
</evidence>
<feature type="signal peptide" evidence="1">
    <location>
        <begin position="1"/>
        <end position="25"/>
    </location>
</feature>
<protein>
    <recommendedName>
        <fullName evidence="4">Small secreted domain</fullName>
    </recommendedName>
</protein>
<evidence type="ECO:0008006" key="4">
    <source>
        <dbReference type="Google" id="ProtNLM"/>
    </source>
</evidence>
<evidence type="ECO:0000256" key="1">
    <source>
        <dbReference type="SAM" id="SignalP"/>
    </source>
</evidence>
<reference evidence="2 3" key="1">
    <citation type="submission" date="2024-03" db="EMBL/GenBank/DDBJ databases">
        <title>Natural products discovery in diverse microorganisms through a two-stage MS feature dereplication strategy.</title>
        <authorList>
            <person name="Zhang R."/>
        </authorList>
    </citation>
    <scope>NUCLEOTIDE SEQUENCE [LARGE SCALE GENOMIC DNA]</scope>
    <source>
        <strain evidence="2 3">18930</strain>
    </source>
</reference>
<accession>A0ABZ2PIB4</accession>
<dbReference type="EMBL" id="CP147846">
    <property type="protein sequence ID" value="WXG68896.1"/>
    <property type="molecule type" value="Genomic_DNA"/>
</dbReference>
<feature type="chain" id="PRO_5045309484" description="Small secreted domain" evidence="1">
    <location>
        <begin position="26"/>
        <end position="69"/>
    </location>
</feature>
<organism evidence="2 3">
    <name type="scientific">Rhodococcus sovatensis</name>
    <dbReference type="NCBI Taxonomy" id="1805840"/>
    <lineage>
        <taxon>Bacteria</taxon>
        <taxon>Bacillati</taxon>
        <taxon>Actinomycetota</taxon>
        <taxon>Actinomycetes</taxon>
        <taxon>Mycobacteriales</taxon>
        <taxon>Nocardiaceae</taxon>
        <taxon>Rhodococcus</taxon>
    </lineage>
</organism>
<dbReference type="Proteomes" id="UP001432000">
    <property type="component" value="Chromosome"/>
</dbReference>
<keyword evidence="3" id="KW-1185">Reference proteome</keyword>
<name>A0ABZ2PIB4_9NOCA</name>
<proteinExistence type="predicted"/>